<dbReference type="EMBL" id="FNHH01000007">
    <property type="protein sequence ID" value="SDM15964.1"/>
    <property type="molecule type" value="Genomic_DNA"/>
</dbReference>
<reference evidence="2" key="1">
    <citation type="submission" date="2016-10" db="EMBL/GenBank/DDBJ databases">
        <authorList>
            <person name="Varghese N."/>
            <person name="Submissions S."/>
        </authorList>
    </citation>
    <scope>NUCLEOTIDE SEQUENCE [LARGE SCALE GENOMIC DNA]</scope>
    <source>
        <strain evidence="2">DSM 24536</strain>
    </source>
</reference>
<dbReference type="RefSeq" id="WP_143007712.1">
    <property type="nucleotide sequence ID" value="NZ_FNHH01000007.1"/>
</dbReference>
<proteinExistence type="predicted"/>
<accession>A0A1G9QYB3</accession>
<evidence type="ECO:0000313" key="1">
    <source>
        <dbReference type="EMBL" id="SDM15964.1"/>
    </source>
</evidence>
<dbReference type="PROSITE" id="PS51257">
    <property type="entry name" value="PROKAR_LIPOPROTEIN"/>
    <property type="match status" value="1"/>
</dbReference>
<gene>
    <name evidence="1" type="ORF">SAMN05421813_10710</name>
</gene>
<dbReference type="OrthoDB" id="765546at2"/>
<keyword evidence="2" id="KW-1185">Reference proteome</keyword>
<protein>
    <submittedName>
        <fullName evidence="1">Uncharacterized protein</fullName>
    </submittedName>
</protein>
<dbReference type="AlphaFoldDB" id="A0A1G9QYB3"/>
<dbReference type="Proteomes" id="UP000199226">
    <property type="component" value="Unassembled WGS sequence"/>
</dbReference>
<evidence type="ECO:0000313" key="2">
    <source>
        <dbReference type="Proteomes" id="UP000199226"/>
    </source>
</evidence>
<organism evidence="1 2">
    <name type="scientific">Daejeonella rubra</name>
    <dbReference type="NCBI Taxonomy" id="990371"/>
    <lineage>
        <taxon>Bacteria</taxon>
        <taxon>Pseudomonadati</taxon>
        <taxon>Bacteroidota</taxon>
        <taxon>Sphingobacteriia</taxon>
        <taxon>Sphingobacteriales</taxon>
        <taxon>Sphingobacteriaceae</taxon>
        <taxon>Daejeonella</taxon>
    </lineage>
</organism>
<dbReference type="STRING" id="990371.SAMN05421813_10710"/>
<sequence length="226" mass="25890">MKKFGFILMFLLVVSISCKTQKKTRAPKIDVPIAINIEAESSASANFINLSYYRFQLLNELEQFQSINFVLVDADENPDVVLDITIENFTLWPKDERVSRRRVSRNIVAGTDSNGKPVYQTVTASVDIVQIQQRTNARFKTSLLIKAETPVKFQKTFIASYNYVNTYVDNIQGDPRALDPSISMSRGMGIEPTEDEYILILSKREMTRRLGDEIRKFYDSKTKVPK</sequence>
<name>A0A1G9QYB3_9SPHI</name>